<dbReference type="PANTHER" id="PTHR21666:SF270">
    <property type="entry name" value="MUREIN HYDROLASE ACTIVATOR ENVC"/>
    <property type="match status" value="1"/>
</dbReference>
<protein>
    <submittedName>
        <fullName evidence="2">Putative peptidase</fullName>
    </submittedName>
</protein>
<dbReference type="InterPro" id="IPR016047">
    <property type="entry name" value="M23ase_b-sheet_dom"/>
</dbReference>
<dbReference type="InterPro" id="IPR011055">
    <property type="entry name" value="Dup_hybrid_motif"/>
</dbReference>
<gene>
    <name evidence="2" type="ORF">L21_0777</name>
</gene>
<dbReference type="InterPro" id="IPR050570">
    <property type="entry name" value="Cell_wall_metabolism_enzyme"/>
</dbReference>
<feature type="domain" description="M23ase beta-sheet core" evidence="1">
    <location>
        <begin position="239"/>
        <end position="334"/>
    </location>
</feature>
<evidence type="ECO:0000313" key="2">
    <source>
        <dbReference type="EMBL" id="SCL74893.1"/>
    </source>
</evidence>
<dbReference type="SUPFAM" id="SSF51261">
    <property type="entry name" value="Duplicated hybrid motif"/>
    <property type="match status" value="1"/>
</dbReference>
<sequence length="408" mass="43380">MSPIRQILILAVVTAAILTAGCMQSTTEPQPAPAAPPVNVTVPFAPIPVSSQNGVNLAYELELSPTGDETFVPENVEVIDPATGDVLWSVDGELLAVLYHPATSPPPTAEELEDGTGKLPLPRISLWFKVAPDAVPDRLVHRLTLNPAGSGLPPVTLTGGNVTVRKDLAPVVIGSPVRGPGWTAAETTDPMTHHFLGQITMNGVTRVPQRYAQDWIYLDPATGQAAAGNVTLAKNFFGYGREIYSVANGTVVDAMDGLPDHECIYSAPPATVATAAGNYVIVDIGNQKFACYAHMIPGSLRVGIGDSVTEGQVLGLMGNSGNSDLPHLHFQVVTDTPSFLGAEGYPHVYRSFDVIGGVNQTLVEERSSGSDYPITRIYSEFGDYVTFSAQPVPQQNNLTENWAVVRFP</sequence>
<accession>A0A1M4MJ32</accession>
<dbReference type="Gene3D" id="2.70.70.10">
    <property type="entry name" value="Glucose Permease (Domain IIA)"/>
    <property type="match status" value="1"/>
</dbReference>
<dbReference type="PROSITE" id="PS51257">
    <property type="entry name" value="PROKAR_LIPOPROTEIN"/>
    <property type="match status" value="1"/>
</dbReference>
<dbReference type="GO" id="GO:0004222">
    <property type="term" value="F:metalloendopeptidase activity"/>
    <property type="evidence" value="ECO:0007669"/>
    <property type="project" value="TreeGrafter"/>
</dbReference>
<dbReference type="Proteomes" id="UP000184671">
    <property type="component" value="Unassembled WGS sequence"/>
</dbReference>
<dbReference type="RefSeq" id="WP_074369178.1">
    <property type="nucleotide sequence ID" value="NZ_FMID01000019.1"/>
</dbReference>
<dbReference type="AlphaFoldDB" id="A0A1M4MJ32"/>
<dbReference type="Pfam" id="PF01551">
    <property type="entry name" value="Peptidase_M23"/>
    <property type="match status" value="1"/>
</dbReference>
<evidence type="ECO:0000259" key="1">
    <source>
        <dbReference type="Pfam" id="PF01551"/>
    </source>
</evidence>
<dbReference type="PANTHER" id="PTHR21666">
    <property type="entry name" value="PEPTIDASE-RELATED"/>
    <property type="match status" value="1"/>
</dbReference>
<dbReference type="OrthoDB" id="7494at2157"/>
<dbReference type="CDD" id="cd12797">
    <property type="entry name" value="M23_peptidase"/>
    <property type="match status" value="1"/>
</dbReference>
<name>A0A1M4MJ32_9EURY</name>
<proteinExistence type="predicted"/>
<dbReference type="STRING" id="118126.L21_0777"/>
<reference evidence="2 3" key="1">
    <citation type="submission" date="2016-08" db="EMBL/GenBank/DDBJ databases">
        <authorList>
            <person name="Seilhamer J.J."/>
        </authorList>
    </citation>
    <scope>NUCLEOTIDE SEQUENCE [LARGE SCALE GENOMIC DNA]</scope>
    <source>
        <strain evidence="2">L21-II-0</strain>
    </source>
</reference>
<dbReference type="EMBL" id="FMID01000019">
    <property type="protein sequence ID" value="SCL74893.1"/>
    <property type="molecule type" value="Genomic_DNA"/>
</dbReference>
<evidence type="ECO:0000313" key="3">
    <source>
        <dbReference type="Proteomes" id="UP000184671"/>
    </source>
</evidence>
<organism evidence="2 3">
    <name type="scientific">Methanoculleus chikugoensis</name>
    <dbReference type="NCBI Taxonomy" id="118126"/>
    <lineage>
        <taxon>Archaea</taxon>
        <taxon>Methanobacteriati</taxon>
        <taxon>Methanobacteriota</taxon>
        <taxon>Stenosarchaea group</taxon>
        <taxon>Methanomicrobia</taxon>
        <taxon>Methanomicrobiales</taxon>
        <taxon>Methanomicrobiaceae</taxon>
        <taxon>Methanoculleus</taxon>
    </lineage>
</organism>